<gene>
    <name evidence="1" type="ORF">GCM10010171_24790</name>
</gene>
<evidence type="ECO:0000313" key="1">
    <source>
        <dbReference type="EMBL" id="GGS30309.1"/>
    </source>
</evidence>
<comment type="caution">
    <text evidence="1">The sequence shown here is derived from an EMBL/GenBank/DDBJ whole genome shotgun (WGS) entry which is preliminary data.</text>
</comment>
<sequence length="176" mass="19008">MGVIGGVRWGGVLPRRLRAPSRDAADRRYALERTLHHGAVADVSVLALELAMVSRSVADPRLDTAQTTLQRALDDLRSVGAAIYPPVLAGAGVGPALRSLADRLGLRLRLDLPAHDLDGDARARTGLLVADHLQTLCPGTAVHVRVRGRRLVRVRIIDRQPGRPGPRHYRAALRCG</sequence>
<name>A0A918LCP4_9PSEU</name>
<dbReference type="Proteomes" id="UP000660680">
    <property type="component" value="Unassembled WGS sequence"/>
</dbReference>
<proteinExistence type="predicted"/>
<reference evidence="1" key="2">
    <citation type="submission" date="2020-09" db="EMBL/GenBank/DDBJ databases">
        <authorList>
            <person name="Sun Q."/>
            <person name="Ohkuma M."/>
        </authorList>
    </citation>
    <scope>NUCLEOTIDE SEQUENCE</scope>
    <source>
        <strain evidence="1">JCM 3276</strain>
    </source>
</reference>
<accession>A0A918LCP4</accession>
<evidence type="ECO:0000313" key="2">
    <source>
        <dbReference type="Proteomes" id="UP000660680"/>
    </source>
</evidence>
<keyword evidence="2" id="KW-1185">Reference proteome</keyword>
<protein>
    <submittedName>
        <fullName evidence="1">Uncharacterized protein</fullName>
    </submittedName>
</protein>
<reference evidence="1" key="1">
    <citation type="journal article" date="2014" name="Int. J. Syst. Evol. Microbiol.">
        <title>Complete genome sequence of Corynebacterium casei LMG S-19264T (=DSM 44701T), isolated from a smear-ripened cheese.</title>
        <authorList>
            <consortium name="US DOE Joint Genome Institute (JGI-PGF)"/>
            <person name="Walter F."/>
            <person name="Albersmeier A."/>
            <person name="Kalinowski J."/>
            <person name="Ruckert C."/>
        </authorList>
    </citation>
    <scope>NUCLEOTIDE SEQUENCE</scope>
    <source>
        <strain evidence="1">JCM 3276</strain>
    </source>
</reference>
<dbReference type="RefSeq" id="WP_189210560.1">
    <property type="nucleotide sequence ID" value="NZ_BMRB01000002.1"/>
</dbReference>
<dbReference type="AlphaFoldDB" id="A0A918LCP4"/>
<dbReference type="EMBL" id="BMRB01000002">
    <property type="protein sequence ID" value="GGS30309.1"/>
    <property type="molecule type" value="Genomic_DNA"/>
</dbReference>
<organism evidence="1 2">
    <name type="scientific">Actinokineospora fastidiosa</name>
    <dbReference type="NCBI Taxonomy" id="1816"/>
    <lineage>
        <taxon>Bacteria</taxon>
        <taxon>Bacillati</taxon>
        <taxon>Actinomycetota</taxon>
        <taxon>Actinomycetes</taxon>
        <taxon>Pseudonocardiales</taxon>
        <taxon>Pseudonocardiaceae</taxon>
        <taxon>Actinokineospora</taxon>
    </lineage>
</organism>